<keyword evidence="5" id="KW-0677">Repeat</keyword>
<feature type="signal peptide" evidence="9">
    <location>
        <begin position="1"/>
        <end position="21"/>
    </location>
</feature>
<feature type="chain" id="PRO_5041392275" description="Leucine-rich repeat-containing N-terminal plant-type domain-containing protein" evidence="9">
    <location>
        <begin position="22"/>
        <end position="192"/>
    </location>
</feature>
<dbReference type="Gene3D" id="3.80.10.10">
    <property type="entry name" value="Ribonuclease Inhibitor"/>
    <property type="match status" value="1"/>
</dbReference>
<evidence type="ECO:0000313" key="11">
    <source>
        <dbReference type="EMBL" id="CAI9274072.1"/>
    </source>
</evidence>
<keyword evidence="7" id="KW-0472">Membrane</keyword>
<proteinExistence type="predicted"/>
<dbReference type="GO" id="GO:0016020">
    <property type="term" value="C:membrane"/>
    <property type="evidence" value="ECO:0007669"/>
    <property type="project" value="UniProtKB-SubCell"/>
</dbReference>
<dbReference type="PANTHER" id="PTHR48063">
    <property type="entry name" value="LRR RECEPTOR-LIKE KINASE"/>
    <property type="match status" value="1"/>
</dbReference>
<evidence type="ECO:0000256" key="1">
    <source>
        <dbReference type="ARBA" id="ARBA00004479"/>
    </source>
</evidence>
<evidence type="ECO:0000256" key="8">
    <source>
        <dbReference type="ARBA" id="ARBA00023180"/>
    </source>
</evidence>
<dbReference type="InterPro" id="IPR013210">
    <property type="entry name" value="LRR_N_plant-typ"/>
</dbReference>
<dbReference type="SUPFAM" id="SSF52058">
    <property type="entry name" value="L domain-like"/>
    <property type="match status" value="1"/>
</dbReference>
<dbReference type="Pfam" id="PF08263">
    <property type="entry name" value="LRRNT_2"/>
    <property type="match status" value="1"/>
</dbReference>
<evidence type="ECO:0000256" key="9">
    <source>
        <dbReference type="SAM" id="SignalP"/>
    </source>
</evidence>
<dbReference type="InterPro" id="IPR046956">
    <property type="entry name" value="RLP23-like"/>
</dbReference>
<keyword evidence="6" id="KW-1133">Transmembrane helix</keyword>
<dbReference type="Proteomes" id="UP001177003">
    <property type="component" value="Chromosome 2"/>
</dbReference>
<evidence type="ECO:0000259" key="10">
    <source>
        <dbReference type="Pfam" id="PF08263"/>
    </source>
</evidence>
<accession>A0AA35YHL6</accession>
<evidence type="ECO:0000256" key="5">
    <source>
        <dbReference type="ARBA" id="ARBA00022737"/>
    </source>
</evidence>
<name>A0AA35YHL6_LACSI</name>
<comment type="subcellular location">
    <subcellularLocation>
        <location evidence="1">Membrane</location>
        <topology evidence="1">Single-pass type I membrane protein</topology>
    </subcellularLocation>
</comment>
<dbReference type="AlphaFoldDB" id="A0AA35YHL6"/>
<evidence type="ECO:0000256" key="6">
    <source>
        <dbReference type="ARBA" id="ARBA00022989"/>
    </source>
</evidence>
<dbReference type="Pfam" id="PF13855">
    <property type="entry name" value="LRR_8"/>
    <property type="match status" value="1"/>
</dbReference>
<sequence>MRKPWLLFLLLIFATANFCLGCLEEERQALLQFKHSLAPKPSGGLSSWKGNKCCEWQGIGCDNATKHVTMLDLGSNISGSYMQLEGNELNSNLVELTHLSYMDLSGVHFRSIPIPDFIGSMTQLRYLYLYFAGFSGIIPHGIGNLSNLRELDLSGNQLTDSFIDRKPLTTPVSRFIKKPITNPSSGYHRTPF</sequence>
<keyword evidence="8" id="KW-0325">Glycoprotein</keyword>
<dbReference type="PANTHER" id="PTHR48063:SF76">
    <property type="entry name" value="NON-SPECIFIC SERINE_THREONINE PROTEIN KINASE"/>
    <property type="match status" value="1"/>
</dbReference>
<evidence type="ECO:0000313" key="12">
    <source>
        <dbReference type="Proteomes" id="UP001177003"/>
    </source>
</evidence>
<feature type="domain" description="Leucine-rich repeat-containing N-terminal plant-type" evidence="10">
    <location>
        <begin position="24"/>
        <end position="62"/>
    </location>
</feature>
<evidence type="ECO:0000256" key="4">
    <source>
        <dbReference type="ARBA" id="ARBA00022729"/>
    </source>
</evidence>
<evidence type="ECO:0000256" key="2">
    <source>
        <dbReference type="ARBA" id="ARBA00022614"/>
    </source>
</evidence>
<dbReference type="InterPro" id="IPR032675">
    <property type="entry name" value="LRR_dom_sf"/>
</dbReference>
<keyword evidence="12" id="KW-1185">Reference proteome</keyword>
<organism evidence="11 12">
    <name type="scientific">Lactuca saligna</name>
    <name type="common">Willowleaf lettuce</name>
    <dbReference type="NCBI Taxonomy" id="75948"/>
    <lineage>
        <taxon>Eukaryota</taxon>
        <taxon>Viridiplantae</taxon>
        <taxon>Streptophyta</taxon>
        <taxon>Embryophyta</taxon>
        <taxon>Tracheophyta</taxon>
        <taxon>Spermatophyta</taxon>
        <taxon>Magnoliopsida</taxon>
        <taxon>eudicotyledons</taxon>
        <taxon>Gunneridae</taxon>
        <taxon>Pentapetalae</taxon>
        <taxon>asterids</taxon>
        <taxon>campanulids</taxon>
        <taxon>Asterales</taxon>
        <taxon>Asteraceae</taxon>
        <taxon>Cichorioideae</taxon>
        <taxon>Cichorieae</taxon>
        <taxon>Lactucinae</taxon>
        <taxon>Lactuca</taxon>
    </lineage>
</organism>
<gene>
    <name evidence="11" type="ORF">LSALG_LOCUS14177</name>
</gene>
<evidence type="ECO:0000256" key="7">
    <source>
        <dbReference type="ARBA" id="ARBA00023136"/>
    </source>
</evidence>
<protein>
    <recommendedName>
        <fullName evidence="10">Leucine-rich repeat-containing N-terminal plant-type domain-containing protein</fullName>
    </recommendedName>
</protein>
<keyword evidence="2" id="KW-0433">Leucine-rich repeat</keyword>
<keyword evidence="4 9" id="KW-0732">Signal</keyword>
<reference evidence="11" key="1">
    <citation type="submission" date="2023-04" db="EMBL/GenBank/DDBJ databases">
        <authorList>
            <person name="Vijverberg K."/>
            <person name="Xiong W."/>
            <person name="Schranz E."/>
        </authorList>
    </citation>
    <scope>NUCLEOTIDE SEQUENCE</scope>
</reference>
<evidence type="ECO:0000256" key="3">
    <source>
        <dbReference type="ARBA" id="ARBA00022692"/>
    </source>
</evidence>
<keyword evidence="3" id="KW-0812">Transmembrane</keyword>
<dbReference type="EMBL" id="OX465078">
    <property type="protein sequence ID" value="CAI9274072.1"/>
    <property type="molecule type" value="Genomic_DNA"/>
</dbReference>
<dbReference type="InterPro" id="IPR001611">
    <property type="entry name" value="Leu-rich_rpt"/>
</dbReference>